<dbReference type="Proteomes" id="UP000320813">
    <property type="component" value="Unassembled WGS sequence"/>
</dbReference>
<dbReference type="EMBL" id="SGBD01000001">
    <property type="protein sequence ID" value="RZD15456.1"/>
    <property type="molecule type" value="Genomic_DNA"/>
</dbReference>
<evidence type="ECO:0000313" key="2">
    <source>
        <dbReference type="Proteomes" id="UP000320813"/>
    </source>
</evidence>
<comment type="caution">
    <text evidence="1">The sequence shown here is derived from an EMBL/GenBank/DDBJ whole genome shotgun (WGS) entry which is preliminary data.</text>
</comment>
<sequence length="551" mass="60747">MKKVSSYIFLIFSVLLLTITLFPKKSRAIPPFAEKYHFACAVCHTVFPNLNPFGRAFWRNGFRLPNTTGTPADATSITEGLSLPNPWPVPLSVATWIQYTHATNENVLPQTLPMVGLTDNNTDNFSVSTMIDSGGAFKLNSPFTDSLSYFVMNNIGATTGNNVPFTNAQTWASLNDLGYGFGIKPHLLNLKIGEPNTAGPYFYRQMPMFLPSYSDMNAQGLSIGFDEEGGKLINHVSPGFEFYGTPGYNLWYKFTVTNDQGASSSGMNMGGMTPSSPITSNAMTYSYSLKEYLQLKNGGQLEFGYYGATVSEPVQGNQNWALMGNGMSSPGVSTVWINPIRVDGFDIDYAFPGYMSEVGLTAMHQEDFHPYGNPSLPSQELCLPQNNTPVWMTMMNGTLMNGFPGDVNGACPAGYSSYGTTNSSNGYSTIDVYAMASFMNNMYTGLMLMAEYSVYRWDHKALQEAYNFDYNSMSKTQYFYNSLNLLGNAGSELYQNGFYANNSGVMNEGVDQTLTLTATYNIAYNAYLYATYLLTDRVQDDMFGTGLAFAF</sequence>
<accession>A0A519BDW7</accession>
<evidence type="ECO:0000313" key="1">
    <source>
        <dbReference type="EMBL" id="RZD15456.1"/>
    </source>
</evidence>
<name>A0A519BDW7_9DELT</name>
<gene>
    <name evidence="1" type="ORF">EVJ47_04065</name>
</gene>
<evidence type="ECO:0008006" key="3">
    <source>
        <dbReference type="Google" id="ProtNLM"/>
    </source>
</evidence>
<proteinExistence type="predicted"/>
<reference evidence="1 2" key="1">
    <citation type="submission" date="2019-01" db="EMBL/GenBank/DDBJ databases">
        <title>Insights into ecological role of a new deltaproteobacterial order Candidatus Sinidesulfobacterales (Sva0485) by metagenomics and metatranscriptomics.</title>
        <authorList>
            <person name="Tan S."/>
            <person name="Liu J."/>
            <person name="Fang Y."/>
            <person name="Hedlund B.P."/>
            <person name="Lian Z.H."/>
            <person name="Huang L.Y."/>
            <person name="Li J.T."/>
            <person name="Huang L.N."/>
            <person name="Li W.J."/>
            <person name="Jiang H.C."/>
            <person name="Dong H.L."/>
            <person name="Shu W.S."/>
        </authorList>
    </citation>
    <scope>NUCLEOTIDE SEQUENCE [LARGE SCALE GENOMIC DNA]</scope>
    <source>
        <strain evidence="1">AP3</strain>
    </source>
</reference>
<protein>
    <recommendedName>
        <fullName evidence="3">Cytochrome C</fullName>
    </recommendedName>
</protein>
<dbReference type="AlphaFoldDB" id="A0A519BDW7"/>
<organism evidence="1 2">
    <name type="scientific">Candidatus Acidulodesulfobacterium ferriphilum</name>
    <dbReference type="NCBI Taxonomy" id="2597223"/>
    <lineage>
        <taxon>Bacteria</taxon>
        <taxon>Deltaproteobacteria</taxon>
        <taxon>Candidatus Acidulodesulfobacterales</taxon>
        <taxon>Candidatus Acidulodesulfobacterium</taxon>
    </lineage>
</organism>